<evidence type="ECO:0000313" key="8">
    <source>
        <dbReference type="Proteomes" id="UP000598196"/>
    </source>
</evidence>
<dbReference type="Gene3D" id="2.160.10.10">
    <property type="entry name" value="Hexapeptide repeat proteins"/>
    <property type="match status" value="1"/>
</dbReference>
<dbReference type="InterPro" id="IPR011004">
    <property type="entry name" value="Trimer_LpxA-like_sf"/>
</dbReference>
<dbReference type="GO" id="GO:0009001">
    <property type="term" value="F:serine O-acetyltransferase activity"/>
    <property type="evidence" value="ECO:0007669"/>
    <property type="project" value="UniProtKB-EC"/>
</dbReference>
<keyword evidence="5" id="KW-0012">Acyltransferase</keyword>
<dbReference type="GO" id="GO:0008652">
    <property type="term" value="P:amino acid biosynthetic process"/>
    <property type="evidence" value="ECO:0007669"/>
    <property type="project" value="UniProtKB-KW"/>
</dbReference>
<dbReference type="SUPFAM" id="SSF51161">
    <property type="entry name" value="Trimeric LpxA-like enzymes"/>
    <property type="match status" value="1"/>
</dbReference>
<protein>
    <recommendedName>
        <fullName evidence="2">serine O-acetyltransferase</fullName>
        <ecNumber evidence="2">2.3.1.30</ecNumber>
    </recommendedName>
</protein>
<dbReference type="CDD" id="cd03354">
    <property type="entry name" value="LbH_SAT"/>
    <property type="match status" value="1"/>
</dbReference>
<evidence type="ECO:0000256" key="1">
    <source>
        <dbReference type="ARBA" id="ARBA00007274"/>
    </source>
</evidence>
<keyword evidence="3" id="KW-0028">Amino-acid biosynthesis</keyword>
<dbReference type="AlphaFoldDB" id="A0A917YN03"/>
<evidence type="ECO:0000256" key="5">
    <source>
        <dbReference type="ARBA" id="ARBA00023315"/>
    </source>
</evidence>
<dbReference type="PANTHER" id="PTHR42811">
    <property type="entry name" value="SERINE ACETYLTRANSFERASE"/>
    <property type="match status" value="1"/>
</dbReference>
<gene>
    <name evidence="7" type="ORF">GCM10010991_37440</name>
</gene>
<evidence type="ECO:0000256" key="2">
    <source>
        <dbReference type="ARBA" id="ARBA00013266"/>
    </source>
</evidence>
<dbReference type="RefSeq" id="WP_229704487.1">
    <property type="nucleotide sequence ID" value="NZ_BMLP01000016.1"/>
</dbReference>
<dbReference type="InterPro" id="IPR001451">
    <property type="entry name" value="Hexapep"/>
</dbReference>
<dbReference type="EMBL" id="BMLP01000016">
    <property type="protein sequence ID" value="GGO39111.1"/>
    <property type="molecule type" value="Genomic_DNA"/>
</dbReference>
<keyword evidence="4" id="KW-0808">Transferase</keyword>
<comment type="caution">
    <text evidence="7">The sequence shown here is derived from an EMBL/GenBank/DDBJ whole genome shotgun (WGS) entry which is preliminary data.</text>
</comment>
<evidence type="ECO:0000256" key="3">
    <source>
        <dbReference type="ARBA" id="ARBA00022605"/>
    </source>
</evidence>
<comment type="similarity">
    <text evidence="1">Belongs to the transferase hexapeptide repeat family.</text>
</comment>
<proteinExistence type="inferred from homology"/>
<evidence type="ECO:0000256" key="6">
    <source>
        <dbReference type="ARBA" id="ARBA00049486"/>
    </source>
</evidence>
<dbReference type="Gene3D" id="1.10.3130.10">
    <property type="entry name" value="serine acetyltransferase, domain 1"/>
    <property type="match status" value="1"/>
</dbReference>
<dbReference type="Pfam" id="PF00132">
    <property type="entry name" value="Hexapep"/>
    <property type="match status" value="1"/>
</dbReference>
<comment type="catalytic activity">
    <reaction evidence="6">
        <text>L-serine + acetyl-CoA = O-acetyl-L-serine + CoA</text>
        <dbReference type="Rhea" id="RHEA:24560"/>
        <dbReference type="ChEBI" id="CHEBI:33384"/>
        <dbReference type="ChEBI" id="CHEBI:57287"/>
        <dbReference type="ChEBI" id="CHEBI:57288"/>
        <dbReference type="ChEBI" id="CHEBI:58340"/>
        <dbReference type="EC" id="2.3.1.30"/>
    </reaction>
</comment>
<dbReference type="Proteomes" id="UP000598196">
    <property type="component" value="Unassembled WGS sequence"/>
</dbReference>
<accession>A0A917YN03</accession>
<keyword evidence="8" id="KW-1185">Reference proteome</keyword>
<evidence type="ECO:0000313" key="7">
    <source>
        <dbReference type="EMBL" id="GGO39111.1"/>
    </source>
</evidence>
<dbReference type="InterPro" id="IPR045304">
    <property type="entry name" value="LbH_SAT"/>
</dbReference>
<name>A0A917YN03_9RHOB</name>
<evidence type="ECO:0000256" key="4">
    <source>
        <dbReference type="ARBA" id="ARBA00022679"/>
    </source>
</evidence>
<reference evidence="7 8" key="1">
    <citation type="journal article" date="2014" name="Int. J. Syst. Evol. Microbiol.">
        <title>Complete genome sequence of Corynebacterium casei LMG S-19264T (=DSM 44701T), isolated from a smear-ripened cheese.</title>
        <authorList>
            <consortium name="US DOE Joint Genome Institute (JGI-PGF)"/>
            <person name="Walter F."/>
            <person name="Albersmeier A."/>
            <person name="Kalinowski J."/>
            <person name="Ruckert C."/>
        </authorList>
    </citation>
    <scope>NUCLEOTIDE SEQUENCE [LARGE SCALE GENOMIC DNA]</scope>
    <source>
        <strain evidence="7 8">CGMCC 1.7029</strain>
    </source>
</reference>
<sequence>MTDQTPLSDISAITEQLRLIRLVSQQRRYPGRVLPQLPSRAEIAQIQIDTVGLLYPRHFGPAGLTAEATDAHVARMLISVRSRLAVQLRLEFMLAEGSDSEGAAARAHAIADAYLSALVRVRDVHDTDISAAFAGDPSAKSLDEVVFCFPGLAAILRHRLAHELHRHGATMTARIMAELSHSLTGIDIHPGAKIGPAFFVDHGTGVVIGETTVIGRNVRLYQHVTLGAKRFEVDETGALVKGQPRHPVLEDDVVIYAGATVLGRVTVGRGSSIGGGVWLTHSVAPGSTVTQAKPLLDVAQSGL</sequence>
<dbReference type="InterPro" id="IPR042122">
    <property type="entry name" value="Ser_AcTrfase_N_sf"/>
</dbReference>
<dbReference type="EC" id="2.3.1.30" evidence="2"/>
<organism evidence="7 8">
    <name type="scientific">Gemmobacter aquaticus</name>
    <dbReference type="NCBI Taxonomy" id="490185"/>
    <lineage>
        <taxon>Bacteria</taxon>
        <taxon>Pseudomonadati</taxon>
        <taxon>Pseudomonadota</taxon>
        <taxon>Alphaproteobacteria</taxon>
        <taxon>Rhodobacterales</taxon>
        <taxon>Paracoccaceae</taxon>
        <taxon>Gemmobacter</taxon>
    </lineage>
</organism>